<keyword evidence="3 5" id="KW-1133">Transmembrane helix</keyword>
<evidence type="ECO:0000256" key="4">
    <source>
        <dbReference type="ARBA" id="ARBA00023136"/>
    </source>
</evidence>
<feature type="transmembrane region" description="Helical" evidence="5">
    <location>
        <begin position="328"/>
        <end position="348"/>
    </location>
</feature>
<dbReference type="PANTHER" id="PTHR43471">
    <property type="entry name" value="ABC TRANSPORTER PERMEASE"/>
    <property type="match status" value="1"/>
</dbReference>
<dbReference type="Pfam" id="PF12698">
    <property type="entry name" value="ABC2_membrane_3"/>
    <property type="match status" value="1"/>
</dbReference>
<protein>
    <recommendedName>
        <fullName evidence="6">ABC-2 type transporter transmembrane domain-containing protein</fullName>
    </recommendedName>
</protein>
<feature type="domain" description="ABC-2 type transporter transmembrane" evidence="6">
    <location>
        <begin position="123"/>
        <end position="291"/>
    </location>
</feature>
<comment type="subcellular location">
    <subcellularLocation>
        <location evidence="1">Membrane</location>
        <topology evidence="1">Multi-pass membrane protein</topology>
    </subcellularLocation>
</comment>
<gene>
    <name evidence="7" type="ORF">K340107D12_43610</name>
</gene>
<evidence type="ECO:0000313" key="8">
    <source>
        <dbReference type="Proteomes" id="UP001600941"/>
    </source>
</evidence>
<evidence type="ECO:0000256" key="3">
    <source>
        <dbReference type="ARBA" id="ARBA00022989"/>
    </source>
</evidence>
<sequence length="358" mass="41349">MKVIMKRELKNYFKNPIYYVGILLIFFEVFQIMQPYLQLHYWESDAQVEAAKLEHIGDADVMDGYFPSTEKEQIEIAMPDICRDLNEDSGISKEETDQMTKMFLEEGYSQEEIMNYLIEHYDYPNADYYFQEAELRQGTAEEVNAYMDEKFSQMRYSEYFAKKYTDFAGLFFVFFSSILMAFLFLQDTRKNTYELLHTKPVSAWKYVTGKIAGGFTALLLPLTVMTGVFTFLCMHRGMEQGFPVAVWDVFASAAVYILPNLLMVICVYALTAFFFKNPLPATPLLILYMLYSNMGSIGPDGNYGYFGRPLAIIVRFPGLFLDTTPPPLALMNQTALLIAAAVIIWVCVRTWKKRRVFG</sequence>
<reference evidence="7 8" key="1">
    <citation type="submission" date="2024-04" db="EMBL/GenBank/DDBJ databases">
        <title>Defined microbial consortia suppress multidrug-resistant proinflammatory Enterobacteriaceae via ecological control.</title>
        <authorList>
            <person name="Furuichi M."/>
            <person name="Kawaguchi T."/>
            <person name="Pust M."/>
            <person name="Yasuma K."/>
            <person name="Plichta D."/>
            <person name="Hasegawa N."/>
            <person name="Ohya T."/>
            <person name="Bhattarai S."/>
            <person name="Sasajima S."/>
            <person name="Aoto Y."/>
            <person name="Tuganbaev T."/>
            <person name="Yaginuma M."/>
            <person name="Ueda M."/>
            <person name="Okahashi N."/>
            <person name="Amafuji K."/>
            <person name="Kiridooshi Y."/>
            <person name="Sugita K."/>
            <person name="Strazar M."/>
            <person name="Skelly A."/>
            <person name="Suda W."/>
            <person name="Hattori M."/>
            <person name="Nakamoto N."/>
            <person name="Caballero S."/>
            <person name="Norman J."/>
            <person name="Olle B."/>
            <person name="Tanoue T."/>
            <person name="Arita M."/>
            <person name="Bucci V."/>
            <person name="Atarashi K."/>
            <person name="Xavier R."/>
            <person name="Honda K."/>
        </authorList>
    </citation>
    <scope>NUCLEOTIDE SEQUENCE [LARGE SCALE GENOMIC DNA]</scope>
    <source>
        <strain evidence="8">k34-0107-D12</strain>
    </source>
</reference>
<dbReference type="PANTHER" id="PTHR43471:SF12">
    <property type="entry name" value="HYPOTHETICAL MEMBRANE PROTEIN, CONSERVED"/>
    <property type="match status" value="1"/>
</dbReference>
<keyword evidence="2 5" id="KW-0812">Transmembrane</keyword>
<proteinExistence type="predicted"/>
<feature type="transmembrane region" description="Helical" evidence="5">
    <location>
        <begin position="245"/>
        <end position="275"/>
    </location>
</feature>
<evidence type="ECO:0000259" key="6">
    <source>
        <dbReference type="Pfam" id="PF12698"/>
    </source>
</evidence>
<dbReference type="Proteomes" id="UP001600941">
    <property type="component" value="Unassembled WGS sequence"/>
</dbReference>
<feature type="transmembrane region" description="Helical" evidence="5">
    <location>
        <begin position="16"/>
        <end position="33"/>
    </location>
</feature>
<evidence type="ECO:0000256" key="2">
    <source>
        <dbReference type="ARBA" id="ARBA00022692"/>
    </source>
</evidence>
<organism evidence="7 8">
    <name type="scientific">Blautia parvula</name>
    <dbReference type="NCBI Taxonomy" id="2877527"/>
    <lineage>
        <taxon>Bacteria</taxon>
        <taxon>Bacillati</taxon>
        <taxon>Bacillota</taxon>
        <taxon>Clostridia</taxon>
        <taxon>Lachnospirales</taxon>
        <taxon>Lachnospiraceae</taxon>
        <taxon>Blautia</taxon>
    </lineage>
</organism>
<dbReference type="InterPro" id="IPR013525">
    <property type="entry name" value="ABC2_TM"/>
</dbReference>
<evidence type="ECO:0000256" key="5">
    <source>
        <dbReference type="SAM" id="Phobius"/>
    </source>
</evidence>
<evidence type="ECO:0000256" key="1">
    <source>
        <dbReference type="ARBA" id="ARBA00004141"/>
    </source>
</evidence>
<dbReference type="RefSeq" id="WP_033142996.1">
    <property type="nucleotide sequence ID" value="NZ_BAABZQ010000001.1"/>
</dbReference>
<evidence type="ECO:0000313" key="7">
    <source>
        <dbReference type="EMBL" id="GAA6501545.1"/>
    </source>
</evidence>
<keyword evidence="8" id="KW-1185">Reference proteome</keyword>
<comment type="caution">
    <text evidence="7">The sequence shown here is derived from an EMBL/GenBank/DDBJ whole genome shotgun (WGS) entry which is preliminary data.</text>
</comment>
<feature type="transmembrane region" description="Helical" evidence="5">
    <location>
        <begin position="211"/>
        <end position="233"/>
    </location>
</feature>
<dbReference type="EMBL" id="BAABZQ010000001">
    <property type="protein sequence ID" value="GAA6501545.1"/>
    <property type="molecule type" value="Genomic_DNA"/>
</dbReference>
<accession>A0ABQ0BYD9</accession>
<name>A0ABQ0BYD9_9FIRM</name>
<keyword evidence="4 5" id="KW-0472">Membrane</keyword>
<feature type="transmembrane region" description="Helical" evidence="5">
    <location>
        <begin position="164"/>
        <end position="185"/>
    </location>
</feature>